<organism evidence="2 3">
    <name type="scientific">Thalassiosira pseudonana</name>
    <name type="common">Marine diatom</name>
    <name type="synonym">Cyclotella nana</name>
    <dbReference type="NCBI Taxonomy" id="35128"/>
    <lineage>
        <taxon>Eukaryota</taxon>
        <taxon>Sar</taxon>
        <taxon>Stramenopiles</taxon>
        <taxon>Ochrophyta</taxon>
        <taxon>Bacillariophyta</taxon>
        <taxon>Coscinodiscophyceae</taxon>
        <taxon>Thalassiosirophycidae</taxon>
        <taxon>Thalassiosirales</taxon>
        <taxon>Thalassiosiraceae</taxon>
        <taxon>Thalassiosira</taxon>
    </lineage>
</organism>
<dbReference type="Proteomes" id="UP000001449">
    <property type="component" value="Chromosome 1"/>
</dbReference>
<feature type="compositionally biased region" description="Polar residues" evidence="1">
    <location>
        <begin position="47"/>
        <end position="64"/>
    </location>
</feature>
<name>B8BQG3_THAPS</name>
<evidence type="ECO:0000313" key="2">
    <source>
        <dbReference type="EMBL" id="EED96359.1"/>
    </source>
</evidence>
<evidence type="ECO:0000256" key="1">
    <source>
        <dbReference type="SAM" id="MobiDB-lite"/>
    </source>
</evidence>
<reference evidence="2 3" key="1">
    <citation type="journal article" date="2004" name="Science">
        <title>The genome of the diatom Thalassiosira pseudonana: ecology, evolution, and metabolism.</title>
        <authorList>
            <person name="Armbrust E.V."/>
            <person name="Berges J.A."/>
            <person name="Bowler C."/>
            <person name="Green B.R."/>
            <person name="Martinez D."/>
            <person name="Putnam N.H."/>
            <person name="Zhou S."/>
            <person name="Allen A.E."/>
            <person name="Apt K.E."/>
            <person name="Bechner M."/>
            <person name="Brzezinski M.A."/>
            <person name="Chaal B.K."/>
            <person name="Chiovitti A."/>
            <person name="Davis A.K."/>
            <person name="Demarest M.S."/>
            <person name="Detter J.C."/>
            <person name="Glavina T."/>
            <person name="Goodstein D."/>
            <person name="Hadi M.Z."/>
            <person name="Hellsten U."/>
            <person name="Hildebrand M."/>
            <person name="Jenkins B.D."/>
            <person name="Jurka J."/>
            <person name="Kapitonov V.V."/>
            <person name="Kroger N."/>
            <person name="Lau W.W."/>
            <person name="Lane T.W."/>
            <person name="Larimer F.W."/>
            <person name="Lippmeier J.C."/>
            <person name="Lucas S."/>
            <person name="Medina M."/>
            <person name="Montsant A."/>
            <person name="Obornik M."/>
            <person name="Parker M.S."/>
            <person name="Palenik B."/>
            <person name="Pazour G.J."/>
            <person name="Richardson P.M."/>
            <person name="Rynearson T.A."/>
            <person name="Saito M.A."/>
            <person name="Schwartz D.C."/>
            <person name="Thamatrakoln K."/>
            <person name="Valentin K."/>
            <person name="Vardi A."/>
            <person name="Wilkerson F.P."/>
            <person name="Rokhsar D.S."/>
        </authorList>
    </citation>
    <scope>NUCLEOTIDE SEQUENCE [LARGE SCALE GENOMIC DNA]</scope>
    <source>
        <strain evidence="2 3">CCMP1335</strain>
    </source>
</reference>
<feature type="region of interest" description="Disordered" evidence="1">
    <location>
        <begin position="273"/>
        <end position="330"/>
    </location>
</feature>
<dbReference type="HOGENOM" id="CLU_633862_0_0_1"/>
<proteinExistence type="predicted"/>
<feature type="compositionally biased region" description="Polar residues" evidence="1">
    <location>
        <begin position="279"/>
        <end position="288"/>
    </location>
</feature>
<feature type="compositionally biased region" description="Basic residues" evidence="1">
    <location>
        <begin position="292"/>
        <end position="310"/>
    </location>
</feature>
<dbReference type="InParanoid" id="B8BQG3"/>
<sequence>MEDVYEDDCIEGERYIRADEDDGCKENSGRVPFEDEQTFTEAKAVEQPNNQHAVPSQALSSHLVTPSAPSPTREIGLPPRIAGNCDDEYSSRPPLKSASRKHQLSPISGLTQAFMDFSLGSHDEKSDCEGTTDDNTNDAERKMTIIISPSASTCVESRASLDESMESPANEVLNFYVTQMPSRQSVEPVIDSGYSSFSSSVTSMVGEVNSTVCSSVEVLVPLPQYSQQVSELSTPTKSDETTICDDLPMLQQAKQVKFTPLIQTILFGSPSKNARHTVNAKTTQSAVETPTPKRKPKGSKLSSSKRRRKDTTKSGAAIKQSNEGRGGSQLYNGKAVERIQNVRRCKDKFCTLQPSIHSRKAACERCWTLASESERKTFVDNGGRHLRINVVKSGCPPSCKLFSHRATDAAEMEEEAVRLCRRCFDDLHHVGMR</sequence>
<evidence type="ECO:0000313" key="3">
    <source>
        <dbReference type="Proteomes" id="UP000001449"/>
    </source>
</evidence>
<feature type="region of interest" description="Disordered" evidence="1">
    <location>
        <begin position="20"/>
        <end position="104"/>
    </location>
</feature>
<dbReference type="PaxDb" id="35128-Thaps1275"/>
<dbReference type="KEGG" id="tps:THAPSDRAFT_1275"/>
<reference evidence="2 3" key="2">
    <citation type="journal article" date="2008" name="Nature">
        <title>The Phaeodactylum genome reveals the evolutionary history of diatom genomes.</title>
        <authorList>
            <person name="Bowler C."/>
            <person name="Allen A.E."/>
            <person name="Badger J.H."/>
            <person name="Grimwood J."/>
            <person name="Jabbari K."/>
            <person name="Kuo A."/>
            <person name="Maheswari U."/>
            <person name="Martens C."/>
            <person name="Maumus F."/>
            <person name="Otillar R.P."/>
            <person name="Rayko E."/>
            <person name="Salamov A."/>
            <person name="Vandepoele K."/>
            <person name="Beszteri B."/>
            <person name="Gruber A."/>
            <person name="Heijde M."/>
            <person name="Katinka M."/>
            <person name="Mock T."/>
            <person name="Valentin K."/>
            <person name="Verret F."/>
            <person name="Berges J.A."/>
            <person name="Brownlee C."/>
            <person name="Cadoret J.P."/>
            <person name="Chiovitti A."/>
            <person name="Choi C.J."/>
            <person name="Coesel S."/>
            <person name="De Martino A."/>
            <person name="Detter J.C."/>
            <person name="Durkin C."/>
            <person name="Falciatore A."/>
            <person name="Fournet J."/>
            <person name="Haruta M."/>
            <person name="Huysman M.J."/>
            <person name="Jenkins B.D."/>
            <person name="Jiroutova K."/>
            <person name="Jorgensen R.E."/>
            <person name="Joubert Y."/>
            <person name="Kaplan A."/>
            <person name="Kroger N."/>
            <person name="Kroth P.G."/>
            <person name="La Roche J."/>
            <person name="Lindquist E."/>
            <person name="Lommer M."/>
            <person name="Martin-Jezequel V."/>
            <person name="Lopez P.J."/>
            <person name="Lucas S."/>
            <person name="Mangogna M."/>
            <person name="McGinnis K."/>
            <person name="Medlin L.K."/>
            <person name="Montsant A."/>
            <person name="Oudot-Le Secq M.P."/>
            <person name="Napoli C."/>
            <person name="Obornik M."/>
            <person name="Parker M.S."/>
            <person name="Petit J.L."/>
            <person name="Porcel B.M."/>
            <person name="Poulsen N."/>
            <person name="Robison M."/>
            <person name="Rychlewski L."/>
            <person name="Rynearson T.A."/>
            <person name="Schmutz J."/>
            <person name="Shapiro H."/>
            <person name="Siaut M."/>
            <person name="Stanley M."/>
            <person name="Sussman M.R."/>
            <person name="Taylor A.R."/>
            <person name="Vardi A."/>
            <person name="von Dassow P."/>
            <person name="Vyverman W."/>
            <person name="Willis A."/>
            <person name="Wyrwicz L.S."/>
            <person name="Rokhsar D.S."/>
            <person name="Weissenbach J."/>
            <person name="Armbrust E.V."/>
            <person name="Green B.R."/>
            <person name="Van de Peer Y."/>
            <person name="Grigoriev I.V."/>
        </authorList>
    </citation>
    <scope>NUCLEOTIDE SEQUENCE [LARGE SCALE GENOMIC DNA]</scope>
    <source>
        <strain evidence="2 3">CCMP1335</strain>
    </source>
</reference>
<dbReference type="AlphaFoldDB" id="B8BQG3"/>
<dbReference type="EMBL" id="CM000638">
    <property type="protein sequence ID" value="EED96359.1"/>
    <property type="molecule type" value="Genomic_DNA"/>
</dbReference>
<keyword evidence="3" id="KW-1185">Reference proteome</keyword>
<accession>B8BQG3</accession>
<dbReference type="RefSeq" id="XP_002286718.1">
    <property type="nucleotide sequence ID" value="XM_002286682.1"/>
</dbReference>
<protein>
    <submittedName>
        <fullName evidence="2">Uncharacterized protein</fullName>
    </submittedName>
</protein>
<gene>
    <name evidence="2" type="ORF">THAPSDRAFT_1275</name>
</gene>
<dbReference type="GeneID" id="7446827"/>